<evidence type="ECO:0000313" key="3">
    <source>
        <dbReference type="Proteomes" id="UP000245125"/>
    </source>
</evidence>
<reference evidence="3" key="1">
    <citation type="submission" date="2018-03" db="EMBL/GenBank/DDBJ databases">
        <authorList>
            <person name="Zecchin S."/>
        </authorList>
    </citation>
    <scope>NUCLEOTIDE SEQUENCE [LARGE SCALE GENOMIC DNA]</scope>
</reference>
<dbReference type="AlphaFoldDB" id="A0A2U3QF78"/>
<evidence type="ECO:0000256" key="1">
    <source>
        <dbReference type="SAM" id="MobiDB-lite"/>
    </source>
</evidence>
<gene>
    <name evidence="2" type="ORF">NBG4_160046</name>
</gene>
<accession>A0A2U3QF78</accession>
<protein>
    <submittedName>
        <fullName evidence="2">Uncharacterized protein</fullName>
    </submittedName>
</protein>
<keyword evidence="3" id="KW-1185">Reference proteome</keyword>
<dbReference type="OrthoDB" id="5420775at2"/>
<feature type="region of interest" description="Disordered" evidence="1">
    <location>
        <begin position="74"/>
        <end position="98"/>
    </location>
</feature>
<sequence length="98" mass="11200">MEIRDYCTNVTAELAGWKSRVDGVVNKLDHASTGYKEKVFFEVNELHMISDELNDRIEGLTKACMTNWQPEKERGHEVIWPEQSPRMSDDISLSDIGG</sequence>
<dbReference type="EMBL" id="OUUY01000060">
    <property type="protein sequence ID" value="SPQ00081.1"/>
    <property type="molecule type" value="Genomic_DNA"/>
</dbReference>
<organism evidence="2 3">
    <name type="scientific">Candidatus Sulfobium mesophilum</name>
    <dbReference type="NCBI Taxonomy" id="2016548"/>
    <lineage>
        <taxon>Bacteria</taxon>
        <taxon>Pseudomonadati</taxon>
        <taxon>Nitrospirota</taxon>
        <taxon>Nitrospiria</taxon>
        <taxon>Nitrospirales</taxon>
        <taxon>Nitrospiraceae</taxon>
        <taxon>Candidatus Sulfobium</taxon>
    </lineage>
</organism>
<proteinExistence type="predicted"/>
<evidence type="ECO:0000313" key="2">
    <source>
        <dbReference type="EMBL" id="SPQ00081.1"/>
    </source>
</evidence>
<dbReference type="Proteomes" id="UP000245125">
    <property type="component" value="Unassembled WGS sequence"/>
</dbReference>
<name>A0A2U3QF78_9BACT</name>